<protein>
    <submittedName>
        <fullName evidence="1">Uncharacterized protein</fullName>
    </submittedName>
</protein>
<dbReference type="GeneID" id="16194224"/>
<accession>R4T6I6</accession>
<keyword evidence="2" id="KW-1185">Reference proteome</keyword>
<dbReference type="EMBL" id="KC292025">
    <property type="protein sequence ID" value="AGM11314.1"/>
    <property type="molecule type" value="Genomic_DNA"/>
</dbReference>
<reference evidence="1 2" key="1">
    <citation type="submission" date="2012-12" db="EMBL/GenBank/DDBJ databases">
        <authorList>
            <person name="Sencilo A."/>
            <person name="Jacobs-Sera D."/>
            <person name="Russell D.A."/>
            <person name="Ko C."/>
            <person name="Atanasova N."/>
            <person name="Osterlund E."/>
            <person name="Oksanen H.M."/>
            <person name="Bamford D.H."/>
            <person name="Hatfull G.F."/>
            <person name="Roine E."/>
            <person name="Hendrix R.W."/>
        </authorList>
    </citation>
    <scope>NUCLEOTIDE SEQUENCE [LARGE SCALE GENOMIC DNA]</scope>
</reference>
<name>R4T6I6_9CAUD</name>
<proteinExistence type="predicted"/>
<dbReference type="KEGG" id="vg:16194224"/>
<dbReference type="Proteomes" id="UP000203449">
    <property type="component" value="Segment"/>
</dbReference>
<dbReference type="RefSeq" id="YP_008058750.1">
    <property type="nucleotide sequence ID" value="NC_021322.1"/>
</dbReference>
<sequence length="219" mass="25803">MMNWQPTILVVLIYLAVLAIVIGGHRLLDHTIGISELKKRSSLIWMAARGKDYRVPDFHDMGVTHQEFDHPSQAEDPITAILVRSSEAERRWYSLHHLIDQWETEGKHQRMMQPQEERAIHDFLRQQHRQAIEEAKEQIRSRMELTHFTDEDGMAEKFIIQDPATDYRVQIRMSARDLVRHEPRPGGDLPPSVQQRMDSFPDQVLREVEQRSDTQHCWV</sequence>
<gene>
    <name evidence="1" type="primary">60</name>
    <name evidence="1" type="ORF">HHTV1_60</name>
</gene>
<evidence type="ECO:0000313" key="2">
    <source>
        <dbReference type="Proteomes" id="UP000203449"/>
    </source>
</evidence>
<evidence type="ECO:0000313" key="1">
    <source>
        <dbReference type="EMBL" id="AGM11314.1"/>
    </source>
</evidence>
<organism evidence="1 2">
    <name type="scientific">Haloarcula hispanica tailed virus 1</name>
    <dbReference type="NCBI Taxonomy" id="1273750"/>
    <lineage>
        <taxon>Viruses</taxon>
        <taxon>Duplodnaviria</taxon>
        <taxon>Heunggongvirae</taxon>
        <taxon>Uroviricota</taxon>
        <taxon>Caudoviricetes</taxon>
        <taxon>Madisaviridae</taxon>
        <taxon>Clampvirus</taxon>
        <taxon>Clampvirus italiense</taxon>
        <taxon>Clampvirus HHTV1</taxon>
    </lineage>
</organism>